<evidence type="ECO:0000256" key="3">
    <source>
        <dbReference type="ARBA" id="ARBA00022490"/>
    </source>
</evidence>
<dbReference type="PANTHER" id="PTHR12268">
    <property type="entry name" value="E3 UBIQUITIN-PROTEIN LIGASE KCMF1"/>
    <property type="match status" value="1"/>
</dbReference>
<dbReference type="EMBL" id="UYSL01004748">
    <property type="protein sequence ID" value="VDL66868.1"/>
    <property type="molecule type" value="Genomic_DNA"/>
</dbReference>
<keyword evidence="3" id="KW-0963">Cytoplasm</keyword>
<dbReference type="CDD" id="cd00176">
    <property type="entry name" value="SPEC"/>
    <property type="match status" value="1"/>
</dbReference>
<organism evidence="9">
    <name type="scientific">Nippostrongylus brasiliensis</name>
    <name type="common">Rat hookworm</name>
    <dbReference type="NCBI Taxonomy" id="27835"/>
    <lineage>
        <taxon>Eukaryota</taxon>
        <taxon>Metazoa</taxon>
        <taxon>Ecdysozoa</taxon>
        <taxon>Nematoda</taxon>
        <taxon>Chromadorea</taxon>
        <taxon>Rhabditida</taxon>
        <taxon>Rhabditina</taxon>
        <taxon>Rhabditomorpha</taxon>
        <taxon>Strongyloidea</taxon>
        <taxon>Heligmosomidae</taxon>
        <taxon>Nippostrongylus</taxon>
    </lineage>
</organism>
<dbReference type="GO" id="GO:0099536">
    <property type="term" value="P:synaptic signaling"/>
    <property type="evidence" value="ECO:0007669"/>
    <property type="project" value="TreeGrafter"/>
</dbReference>
<dbReference type="STRING" id="27835.A0A0N4XL76"/>
<dbReference type="AlphaFoldDB" id="A0A0N4XL76"/>
<sequence>MHLLSLRIRRAVLEATQRSRSDFHTAFADFEDWLGRIGQTVAELEEATANTQSLKDTAKRRDWIQQHKALEAELDAHESVLKAVDEMGRKLGAGLDSGKDRSEINNRLDSMAKRWADVRQMEGNIKNRLAEAEQEWEKLTNTLSNLISWIEDKSIEMLAQQPVGGSLSAVMAQGAWMKTTEKEMEQKVGLHDKSLLLERGREHFSFSSFLLSSLWFSNPFQIESVFPLSHFPVFLVFSQYNRRRILFVPSKLQRKPYGLLAYIWSQQGGYDWSS</sequence>
<reference evidence="7 8" key="2">
    <citation type="submission" date="2018-11" db="EMBL/GenBank/DDBJ databases">
        <authorList>
            <consortium name="Pathogen Informatics"/>
        </authorList>
    </citation>
    <scope>NUCLEOTIDE SEQUENCE [LARGE SCALE GENOMIC DNA]</scope>
</reference>
<keyword evidence="4" id="KW-0106">Calcium</keyword>
<dbReference type="Proteomes" id="UP000271162">
    <property type="component" value="Unassembled WGS sequence"/>
</dbReference>
<protein>
    <submittedName>
        <fullName evidence="9">Dystrophin-1 (inferred by orthology to a C. elegans protein)</fullName>
    </submittedName>
</protein>
<evidence type="ECO:0000256" key="6">
    <source>
        <dbReference type="SAM" id="Coils"/>
    </source>
</evidence>
<evidence type="ECO:0000313" key="9">
    <source>
        <dbReference type="WBParaSite" id="NBR_0000327801-mRNA-1"/>
    </source>
</evidence>
<dbReference type="OMA" id="MAQGAWM"/>
<proteinExistence type="predicted"/>
<dbReference type="Gene3D" id="1.20.58.60">
    <property type="match status" value="2"/>
</dbReference>
<dbReference type="InterPro" id="IPR018159">
    <property type="entry name" value="Spectrin/alpha-actinin"/>
</dbReference>
<evidence type="ECO:0000256" key="5">
    <source>
        <dbReference type="ARBA" id="ARBA00023212"/>
    </source>
</evidence>
<dbReference type="InterPro" id="IPR050774">
    <property type="entry name" value="KCMF1/Dystrophin"/>
</dbReference>
<dbReference type="SMART" id="SM00150">
    <property type="entry name" value="SPEC"/>
    <property type="match status" value="1"/>
</dbReference>
<evidence type="ECO:0000313" key="8">
    <source>
        <dbReference type="Proteomes" id="UP000271162"/>
    </source>
</evidence>
<evidence type="ECO:0000256" key="4">
    <source>
        <dbReference type="ARBA" id="ARBA00022837"/>
    </source>
</evidence>
<feature type="coiled-coil region" evidence="6">
    <location>
        <begin position="41"/>
        <end position="87"/>
    </location>
</feature>
<keyword evidence="5" id="KW-0206">Cytoskeleton</keyword>
<keyword evidence="6" id="KW-0175">Coiled coil</keyword>
<dbReference type="Pfam" id="PF00435">
    <property type="entry name" value="Spectrin"/>
    <property type="match status" value="1"/>
</dbReference>
<evidence type="ECO:0000256" key="2">
    <source>
        <dbReference type="ARBA" id="ARBA00004496"/>
    </source>
</evidence>
<name>A0A0N4XL76_NIPBR</name>
<gene>
    <name evidence="7" type="ORF">NBR_LOCUS3279</name>
</gene>
<dbReference type="PANTHER" id="PTHR12268:SF14">
    <property type="entry name" value="DYSTROPHIN-1"/>
    <property type="match status" value="1"/>
</dbReference>
<dbReference type="SUPFAM" id="SSF46966">
    <property type="entry name" value="Spectrin repeat"/>
    <property type="match status" value="2"/>
</dbReference>
<dbReference type="GO" id="GO:0045202">
    <property type="term" value="C:synapse"/>
    <property type="evidence" value="ECO:0007669"/>
    <property type="project" value="GOC"/>
</dbReference>
<keyword evidence="8" id="KW-1185">Reference proteome</keyword>
<reference evidence="9" key="1">
    <citation type="submission" date="2017-02" db="UniProtKB">
        <authorList>
            <consortium name="WormBaseParasite"/>
        </authorList>
    </citation>
    <scope>IDENTIFICATION</scope>
</reference>
<accession>A0A0N4XL76</accession>
<dbReference type="GO" id="GO:0005886">
    <property type="term" value="C:plasma membrane"/>
    <property type="evidence" value="ECO:0007669"/>
    <property type="project" value="TreeGrafter"/>
</dbReference>
<evidence type="ECO:0000313" key="7">
    <source>
        <dbReference type="EMBL" id="VDL66868.1"/>
    </source>
</evidence>
<evidence type="ECO:0000256" key="1">
    <source>
        <dbReference type="ARBA" id="ARBA00004413"/>
    </source>
</evidence>
<comment type="subcellular location">
    <subcellularLocation>
        <location evidence="1">Cell membrane</location>
        <topology evidence="1">Peripheral membrane protein</topology>
        <orientation evidence="1">Cytoplasmic side</orientation>
    </subcellularLocation>
    <subcellularLocation>
        <location evidence="2">Cytoplasm</location>
    </subcellularLocation>
</comment>
<dbReference type="WBParaSite" id="NBR_0000327801-mRNA-1">
    <property type="protein sequence ID" value="NBR_0000327801-mRNA-1"/>
    <property type="gene ID" value="NBR_0000327801"/>
</dbReference>
<dbReference type="InterPro" id="IPR002017">
    <property type="entry name" value="Spectrin_repeat"/>
</dbReference>